<evidence type="ECO:0000256" key="2">
    <source>
        <dbReference type="ARBA" id="ARBA00022803"/>
    </source>
</evidence>
<proteinExistence type="inferred from homology"/>
<comment type="function">
    <text evidence="3">Required for polyglutamylation of axonemal tubulin. Plays a role in anterograde intraflagellar transport (IFT), the process by which cilia precursors are transported from the base of the cilium to the site of their incorporation at the tip.</text>
</comment>
<dbReference type="GO" id="GO:0042073">
    <property type="term" value="P:intraciliary transport"/>
    <property type="evidence" value="ECO:0007669"/>
    <property type="project" value="UniProtKB-UniRule"/>
</dbReference>
<protein>
    <recommendedName>
        <fullName evidence="3">Tetratricopeptide repeat protein 30</fullName>
    </recommendedName>
</protein>
<reference evidence="4" key="1">
    <citation type="submission" date="2020-04" db="EMBL/GenBank/DDBJ databases">
        <authorList>
            <person name="Alioto T."/>
            <person name="Alioto T."/>
            <person name="Gomez Garrido J."/>
        </authorList>
    </citation>
    <scope>NUCLEOTIDE SEQUENCE</scope>
    <source>
        <strain evidence="4">A484AB</strain>
    </source>
</reference>
<dbReference type="SUPFAM" id="SSF48452">
    <property type="entry name" value="TPR-like"/>
    <property type="match status" value="1"/>
</dbReference>
<sequence length="206" mass="24108">MITSLVIIMLLLYFLQENKYKEAIGFYEPIVKKHYDNILTVSAIVLANLCVSYIMTSCNEEAEELMRKIEKEEEQVAYDDPDKKIYHLCIVNLVIGTLYCAKGNYEFGMSRIIKSVEPYNKKLGTDTWYYAKRCFISLLENMAKHMIMLRDSITEEIIQFLEHCEVYGRNIPALVEQPLEEEKLHPGRNTVTYEARLLKSLFLKLK</sequence>
<organism evidence="4 5">
    <name type="scientific">Paramuricea clavata</name>
    <name type="common">Red gorgonian</name>
    <name type="synonym">Violescent sea-whip</name>
    <dbReference type="NCBI Taxonomy" id="317549"/>
    <lineage>
        <taxon>Eukaryota</taxon>
        <taxon>Metazoa</taxon>
        <taxon>Cnidaria</taxon>
        <taxon>Anthozoa</taxon>
        <taxon>Octocorallia</taxon>
        <taxon>Malacalcyonacea</taxon>
        <taxon>Plexauridae</taxon>
        <taxon>Paramuricea</taxon>
    </lineage>
</organism>
<accession>A0A7D9DBM2</accession>
<evidence type="ECO:0000256" key="3">
    <source>
        <dbReference type="RuleBase" id="RU367070"/>
    </source>
</evidence>
<dbReference type="OrthoDB" id="10249577at2759"/>
<keyword evidence="3" id="KW-0970">Cilium biogenesis/degradation</keyword>
<dbReference type="PANTHER" id="PTHR20931:SF0">
    <property type="entry name" value="TETRATRICOPEPTIDE REPEAT PROTEIN 30"/>
    <property type="match status" value="1"/>
</dbReference>
<dbReference type="Gene3D" id="1.25.40.10">
    <property type="entry name" value="Tetratricopeptide repeat domain"/>
    <property type="match status" value="1"/>
</dbReference>
<comment type="subcellular location">
    <subcellularLocation>
        <location evidence="3">Cell projection</location>
        <location evidence="3">Cilium</location>
    </subcellularLocation>
</comment>
<dbReference type="PANTHER" id="PTHR20931">
    <property type="entry name" value="TETRATRICOPEPTIDE REPEAT PROTEIN 30"/>
    <property type="match status" value="1"/>
</dbReference>
<keyword evidence="5" id="KW-1185">Reference proteome</keyword>
<dbReference type="GO" id="GO:0120170">
    <property type="term" value="F:intraciliary transport particle B binding"/>
    <property type="evidence" value="ECO:0007669"/>
    <property type="project" value="TreeGrafter"/>
</dbReference>
<dbReference type="EMBL" id="CACRXK020000418">
    <property type="protein sequence ID" value="CAB3981692.1"/>
    <property type="molecule type" value="Genomic_DNA"/>
</dbReference>
<dbReference type="GO" id="GO:0005879">
    <property type="term" value="C:axonemal microtubule"/>
    <property type="evidence" value="ECO:0007669"/>
    <property type="project" value="UniProtKB-UniRule"/>
</dbReference>
<keyword evidence="3" id="KW-0966">Cell projection</keyword>
<dbReference type="GO" id="GO:0030992">
    <property type="term" value="C:intraciliary transport particle B"/>
    <property type="evidence" value="ECO:0007669"/>
    <property type="project" value="TreeGrafter"/>
</dbReference>
<dbReference type="AlphaFoldDB" id="A0A7D9DBM2"/>
<evidence type="ECO:0000313" key="4">
    <source>
        <dbReference type="EMBL" id="CAB3981692.1"/>
    </source>
</evidence>
<gene>
    <name evidence="4" type="ORF">PACLA_8A029848</name>
</gene>
<keyword evidence="1" id="KW-0677">Repeat</keyword>
<name>A0A7D9DBM2_PARCT</name>
<keyword evidence="3" id="KW-0969">Cilium</keyword>
<evidence type="ECO:0000256" key="1">
    <source>
        <dbReference type="ARBA" id="ARBA00022737"/>
    </source>
</evidence>
<dbReference type="InterPro" id="IPR039941">
    <property type="entry name" value="TT30"/>
</dbReference>
<comment type="caution">
    <text evidence="4">The sequence shown here is derived from an EMBL/GenBank/DDBJ whole genome shotgun (WGS) entry which is preliminary data.</text>
</comment>
<dbReference type="InterPro" id="IPR011990">
    <property type="entry name" value="TPR-like_helical_dom_sf"/>
</dbReference>
<dbReference type="Proteomes" id="UP001152795">
    <property type="component" value="Unassembled WGS sequence"/>
</dbReference>
<keyword evidence="2 3" id="KW-0802">TPR repeat</keyword>
<evidence type="ECO:0000313" key="5">
    <source>
        <dbReference type="Proteomes" id="UP001152795"/>
    </source>
</evidence>
<comment type="similarity">
    <text evidence="3">Belongs to the TTC30/dfy-1/fleer family.</text>
</comment>